<evidence type="ECO:0000313" key="1">
    <source>
        <dbReference type="EMBL" id="PKA57957.1"/>
    </source>
</evidence>
<reference evidence="1 2" key="1">
    <citation type="journal article" date="2017" name="Nature">
        <title>The Apostasia genome and the evolution of orchids.</title>
        <authorList>
            <person name="Zhang G.Q."/>
            <person name="Liu K.W."/>
            <person name="Li Z."/>
            <person name="Lohaus R."/>
            <person name="Hsiao Y.Y."/>
            <person name="Niu S.C."/>
            <person name="Wang J.Y."/>
            <person name="Lin Y.C."/>
            <person name="Xu Q."/>
            <person name="Chen L.J."/>
            <person name="Yoshida K."/>
            <person name="Fujiwara S."/>
            <person name="Wang Z.W."/>
            <person name="Zhang Y.Q."/>
            <person name="Mitsuda N."/>
            <person name="Wang M."/>
            <person name="Liu G.H."/>
            <person name="Pecoraro L."/>
            <person name="Huang H.X."/>
            <person name="Xiao X.J."/>
            <person name="Lin M."/>
            <person name="Wu X.Y."/>
            <person name="Wu W.L."/>
            <person name="Chen Y.Y."/>
            <person name="Chang S.B."/>
            <person name="Sakamoto S."/>
            <person name="Ohme-Takagi M."/>
            <person name="Yagi M."/>
            <person name="Zeng S.J."/>
            <person name="Shen C.Y."/>
            <person name="Yeh C.M."/>
            <person name="Luo Y.B."/>
            <person name="Tsai W.C."/>
            <person name="Van de Peer Y."/>
            <person name="Liu Z.J."/>
        </authorList>
    </citation>
    <scope>NUCLEOTIDE SEQUENCE [LARGE SCALE GENOMIC DNA]</scope>
    <source>
        <strain evidence="2">cv. Shenzhen</strain>
        <tissue evidence="1">Stem</tissue>
    </source>
</reference>
<accession>A0A2I0AQY1</accession>
<name>A0A2I0AQY1_9ASPA</name>
<proteinExistence type="predicted"/>
<protein>
    <submittedName>
        <fullName evidence="1">Uncharacterized protein</fullName>
    </submittedName>
</protein>
<evidence type="ECO:0000313" key="2">
    <source>
        <dbReference type="Proteomes" id="UP000236161"/>
    </source>
</evidence>
<dbReference type="EMBL" id="KZ451959">
    <property type="protein sequence ID" value="PKA57957.1"/>
    <property type="molecule type" value="Genomic_DNA"/>
</dbReference>
<dbReference type="Proteomes" id="UP000236161">
    <property type="component" value="Unassembled WGS sequence"/>
</dbReference>
<organism evidence="1 2">
    <name type="scientific">Apostasia shenzhenica</name>
    <dbReference type="NCBI Taxonomy" id="1088818"/>
    <lineage>
        <taxon>Eukaryota</taxon>
        <taxon>Viridiplantae</taxon>
        <taxon>Streptophyta</taxon>
        <taxon>Embryophyta</taxon>
        <taxon>Tracheophyta</taxon>
        <taxon>Spermatophyta</taxon>
        <taxon>Magnoliopsida</taxon>
        <taxon>Liliopsida</taxon>
        <taxon>Asparagales</taxon>
        <taxon>Orchidaceae</taxon>
        <taxon>Apostasioideae</taxon>
        <taxon>Apostasia</taxon>
    </lineage>
</organism>
<gene>
    <name evidence="1" type="ORF">AXF42_Ash012496</name>
</gene>
<dbReference type="AlphaFoldDB" id="A0A2I0AQY1"/>
<sequence>MQICKGCLELSGLTSKIGYSKQLFDKAMDQRCAEKLGLLQNLTSRGHYVGYME</sequence>
<keyword evidence="2" id="KW-1185">Reference proteome</keyword>